<name>A0A2R6VYN2_MARPO</name>
<reference evidence="2" key="1">
    <citation type="journal article" date="2017" name="Cell">
        <title>Insights into land plant evolution garnered from the Marchantia polymorpha genome.</title>
        <authorList>
            <person name="Bowman J.L."/>
            <person name="Kohchi T."/>
            <person name="Yamato K.T."/>
            <person name="Jenkins J."/>
            <person name="Shu S."/>
            <person name="Ishizaki K."/>
            <person name="Yamaoka S."/>
            <person name="Nishihama R."/>
            <person name="Nakamura Y."/>
            <person name="Berger F."/>
            <person name="Adam C."/>
            <person name="Aki S.S."/>
            <person name="Althoff F."/>
            <person name="Araki T."/>
            <person name="Arteaga-Vazquez M.A."/>
            <person name="Balasubrmanian S."/>
            <person name="Barry K."/>
            <person name="Bauer D."/>
            <person name="Boehm C.R."/>
            <person name="Briginshaw L."/>
            <person name="Caballero-Perez J."/>
            <person name="Catarino B."/>
            <person name="Chen F."/>
            <person name="Chiyoda S."/>
            <person name="Chovatia M."/>
            <person name="Davies K.M."/>
            <person name="Delmans M."/>
            <person name="Demura T."/>
            <person name="Dierschke T."/>
            <person name="Dolan L."/>
            <person name="Dorantes-Acosta A.E."/>
            <person name="Eklund D.M."/>
            <person name="Florent S.N."/>
            <person name="Flores-Sandoval E."/>
            <person name="Fujiyama A."/>
            <person name="Fukuzawa H."/>
            <person name="Galik B."/>
            <person name="Grimanelli D."/>
            <person name="Grimwood J."/>
            <person name="Grossniklaus U."/>
            <person name="Hamada T."/>
            <person name="Haseloff J."/>
            <person name="Hetherington A.J."/>
            <person name="Higo A."/>
            <person name="Hirakawa Y."/>
            <person name="Hundley H.N."/>
            <person name="Ikeda Y."/>
            <person name="Inoue K."/>
            <person name="Inoue S.I."/>
            <person name="Ishida S."/>
            <person name="Jia Q."/>
            <person name="Kakita M."/>
            <person name="Kanazawa T."/>
            <person name="Kawai Y."/>
            <person name="Kawashima T."/>
            <person name="Kennedy M."/>
            <person name="Kinose K."/>
            <person name="Kinoshita T."/>
            <person name="Kohara Y."/>
            <person name="Koide E."/>
            <person name="Komatsu K."/>
            <person name="Kopischke S."/>
            <person name="Kubo M."/>
            <person name="Kyozuka J."/>
            <person name="Lagercrantz U."/>
            <person name="Lin S.S."/>
            <person name="Lindquist E."/>
            <person name="Lipzen A.M."/>
            <person name="Lu C.W."/>
            <person name="De Luna E."/>
            <person name="Martienssen R.A."/>
            <person name="Minamino N."/>
            <person name="Mizutani M."/>
            <person name="Mizutani M."/>
            <person name="Mochizuki N."/>
            <person name="Monte I."/>
            <person name="Mosher R."/>
            <person name="Nagasaki H."/>
            <person name="Nakagami H."/>
            <person name="Naramoto S."/>
            <person name="Nishitani K."/>
            <person name="Ohtani M."/>
            <person name="Okamoto T."/>
            <person name="Okumura M."/>
            <person name="Phillips J."/>
            <person name="Pollak B."/>
            <person name="Reinders A."/>
            <person name="Rovekamp M."/>
            <person name="Sano R."/>
            <person name="Sawa S."/>
            <person name="Schmid M.W."/>
            <person name="Shirakawa M."/>
            <person name="Solano R."/>
            <person name="Spunde A."/>
            <person name="Suetsugu N."/>
            <person name="Sugano S."/>
            <person name="Sugiyama A."/>
            <person name="Sun R."/>
            <person name="Suzuki Y."/>
            <person name="Takenaka M."/>
            <person name="Takezawa D."/>
            <person name="Tomogane H."/>
            <person name="Tsuzuki M."/>
            <person name="Ueda T."/>
            <person name="Umeda M."/>
            <person name="Ward J.M."/>
            <person name="Watanabe Y."/>
            <person name="Yazaki K."/>
            <person name="Yokoyama R."/>
            <person name="Yoshitake Y."/>
            <person name="Yotsui I."/>
            <person name="Zachgo S."/>
            <person name="Schmutz J."/>
        </authorList>
    </citation>
    <scope>NUCLEOTIDE SEQUENCE [LARGE SCALE GENOMIC DNA]</scope>
    <source>
        <strain evidence="2">Tak-1</strain>
    </source>
</reference>
<dbReference type="Proteomes" id="UP000244005">
    <property type="component" value="Unassembled WGS sequence"/>
</dbReference>
<proteinExistence type="predicted"/>
<dbReference type="EMBL" id="KZ773139">
    <property type="protein sequence ID" value="PTQ26717.1"/>
    <property type="molecule type" value="Genomic_DNA"/>
</dbReference>
<dbReference type="Gramene" id="Mp7g03870.1">
    <property type="protein sequence ID" value="Mp7g03870.1.cds1"/>
    <property type="gene ID" value="Mp7g03870"/>
</dbReference>
<evidence type="ECO:0000313" key="2">
    <source>
        <dbReference type="Proteomes" id="UP000244005"/>
    </source>
</evidence>
<dbReference type="AlphaFoldDB" id="A0A2R6VYN2"/>
<organism evidence="1 2">
    <name type="scientific">Marchantia polymorpha</name>
    <name type="common">Common liverwort</name>
    <name type="synonym">Marchantia aquatica</name>
    <dbReference type="NCBI Taxonomy" id="3197"/>
    <lineage>
        <taxon>Eukaryota</taxon>
        <taxon>Viridiplantae</taxon>
        <taxon>Streptophyta</taxon>
        <taxon>Embryophyta</taxon>
        <taxon>Marchantiophyta</taxon>
        <taxon>Marchantiopsida</taxon>
        <taxon>Marchantiidae</taxon>
        <taxon>Marchantiales</taxon>
        <taxon>Marchantiaceae</taxon>
        <taxon>Marchantia</taxon>
    </lineage>
</organism>
<sequence length="81" mass="9109">MNRSCRAHSCLLDFSVPCCAASRPYSEDTRRWIQLTVGICLPNPRRSYDSHGEPEDVEILAPGRIFGAKSAVLVTYWHGML</sequence>
<keyword evidence="2" id="KW-1185">Reference proteome</keyword>
<evidence type="ECO:0000313" key="1">
    <source>
        <dbReference type="EMBL" id="PTQ26717.1"/>
    </source>
</evidence>
<accession>A0A2R6VYN2</accession>
<gene>
    <name evidence="1" type="ORF">MARPO_0526s0001</name>
</gene>
<protein>
    <submittedName>
        <fullName evidence="1">Uncharacterized protein</fullName>
    </submittedName>
</protein>